<evidence type="ECO:0008006" key="4">
    <source>
        <dbReference type="Google" id="ProtNLM"/>
    </source>
</evidence>
<accession>A0A4U0X7J5</accession>
<dbReference type="AlphaFoldDB" id="A0A4U0X7J5"/>
<dbReference type="InterPro" id="IPR007325">
    <property type="entry name" value="KFase/CYL"/>
</dbReference>
<protein>
    <recommendedName>
        <fullName evidence="4">Cyclase</fullName>
    </recommendedName>
</protein>
<sequence>MAEPKNTSNLRLTQIKDFLTMNKTATTLPWDPDCTKFPSRKELPSIPGAPEEAAWCWGENDYLGRLNFLTPSRVAAAGKEIRTGEIIPVNLPLTIPEAPAFGREPFRHEIKVLAENIAYDDIYHLNTQSGTQWDGFRHFAHIPSGSFYNNTKGEDIVGPHPNQKCSIHHWAEHGIAGRGVLLDYRGYAYKKGINYDPYEYYPISFEQLYLCGKDQGIDIRPQAQGGDIRIGDLLFIRSGWVEQYNLKSSEERNALALRPHALGKDDGQRYAGVSQEQRVLDWLHDCYFAAVAGDAPAFEAWPSHEDYHLHEYILALWGMPLGEMLDLERLATKCRERGRWTFFFSSAPANVPGGVSSHVNGTAVF</sequence>
<dbReference type="InterPro" id="IPR037175">
    <property type="entry name" value="KFase_sf"/>
</dbReference>
<dbReference type="Proteomes" id="UP000308768">
    <property type="component" value="Unassembled WGS sequence"/>
</dbReference>
<evidence type="ECO:0000256" key="1">
    <source>
        <dbReference type="ARBA" id="ARBA00007865"/>
    </source>
</evidence>
<dbReference type="GO" id="GO:0019441">
    <property type="term" value="P:L-tryptophan catabolic process to kynurenine"/>
    <property type="evidence" value="ECO:0007669"/>
    <property type="project" value="InterPro"/>
</dbReference>
<comment type="caution">
    <text evidence="2">The sequence shown here is derived from an EMBL/GenBank/DDBJ whole genome shotgun (WGS) entry which is preliminary data.</text>
</comment>
<organism evidence="2 3">
    <name type="scientific">Cryomyces minteri</name>
    <dbReference type="NCBI Taxonomy" id="331657"/>
    <lineage>
        <taxon>Eukaryota</taxon>
        <taxon>Fungi</taxon>
        <taxon>Dikarya</taxon>
        <taxon>Ascomycota</taxon>
        <taxon>Pezizomycotina</taxon>
        <taxon>Dothideomycetes</taxon>
        <taxon>Dothideomycetes incertae sedis</taxon>
        <taxon>Cryomyces</taxon>
    </lineage>
</organism>
<dbReference type="Pfam" id="PF04199">
    <property type="entry name" value="Cyclase"/>
    <property type="match status" value="1"/>
</dbReference>
<name>A0A4U0X7J5_9PEZI</name>
<keyword evidence="3" id="KW-1185">Reference proteome</keyword>
<dbReference type="PANTHER" id="PTHR34861">
    <property type="match status" value="1"/>
</dbReference>
<gene>
    <name evidence="2" type="ORF">B0A49_03831</name>
</gene>
<dbReference type="SUPFAM" id="SSF102198">
    <property type="entry name" value="Putative cyclase"/>
    <property type="match status" value="1"/>
</dbReference>
<dbReference type="EMBL" id="NAJN01000639">
    <property type="protein sequence ID" value="TKA70495.1"/>
    <property type="molecule type" value="Genomic_DNA"/>
</dbReference>
<proteinExistence type="inferred from homology"/>
<dbReference type="OrthoDB" id="5396at2759"/>
<dbReference type="Gene3D" id="3.50.30.50">
    <property type="entry name" value="Putative cyclase"/>
    <property type="match status" value="1"/>
</dbReference>
<evidence type="ECO:0000313" key="3">
    <source>
        <dbReference type="Proteomes" id="UP000308768"/>
    </source>
</evidence>
<dbReference type="PANTHER" id="PTHR34861:SF10">
    <property type="entry name" value="CYCLASE"/>
    <property type="match status" value="1"/>
</dbReference>
<dbReference type="GO" id="GO:0004061">
    <property type="term" value="F:arylformamidase activity"/>
    <property type="evidence" value="ECO:0007669"/>
    <property type="project" value="InterPro"/>
</dbReference>
<comment type="similarity">
    <text evidence="1">Belongs to the Cyclase 1 superfamily.</text>
</comment>
<evidence type="ECO:0000313" key="2">
    <source>
        <dbReference type="EMBL" id="TKA70495.1"/>
    </source>
</evidence>
<dbReference type="STRING" id="331657.A0A4U0X7J5"/>
<reference evidence="2 3" key="1">
    <citation type="submission" date="2017-03" db="EMBL/GenBank/DDBJ databases">
        <title>Genomes of endolithic fungi from Antarctica.</title>
        <authorList>
            <person name="Coleine C."/>
            <person name="Masonjones S."/>
            <person name="Stajich J.E."/>
        </authorList>
    </citation>
    <scope>NUCLEOTIDE SEQUENCE [LARGE SCALE GENOMIC DNA]</scope>
    <source>
        <strain evidence="2 3">CCFEE 5187</strain>
    </source>
</reference>